<evidence type="ECO:0000256" key="1">
    <source>
        <dbReference type="SAM" id="MobiDB-lite"/>
    </source>
</evidence>
<reference evidence="3" key="1">
    <citation type="journal article" date="2019" name="Int. J. Syst. Evol. Microbiol.">
        <title>The Global Catalogue of Microorganisms (GCM) 10K type strain sequencing project: providing services to taxonomists for standard genome sequencing and annotation.</title>
        <authorList>
            <consortium name="The Broad Institute Genomics Platform"/>
            <consortium name="The Broad Institute Genome Sequencing Center for Infectious Disease"/>
            <person name="Wu L."/>
            <person name="Ma J."/>
        </authorList>
    </citation>
    <scope>NUCLEOTIDE SEQUENCE [LARGE SCALE GENOMIC DNA]</scope>
    <source>
        <strain evidence="3">CGMCC 4.7192</strain>
    </source>
</reference>
<dbReference type="EMBL" id="JBHUII010000004">
    <property type="protein sequence ID" value="MFD2205515.1"/>
    <property type="molecule type" value="Genomic_DNA"/>
</dbReference>
<sequence>MGYGSDRPGGSNEQERDVVGRDREGSRGPSRRGGARGQKRNKSTQNNGASGFQNDLTGPGHQGGNSASNGVNRRGNTYSGPKGAHGLNKGARQAAANSVGLSGDTFDGALGEEDEQGGLVDALSNGKSVKVHDLTLNPRGKFVGSKSPTQSFAKANPQLGGIHSPEMQGAYNSATRGAAGIGTAKSKGLNQVQLDVLRSLASNPTAQRVKANEFFAKNNPAQAFFSTLGSRVLAGVNSVGSYSLDEEGFGTPGQYGGYNPVEGVLGYLSRAGGVAGAVGTAAQLANFAGYDVGKSYGGFTTGKQGAAYSRDSRARRSVSRESEPRTSFQSLFDRASKQLYPDMLTEEDRLTLGVGVSQGKSKVRRAPNLSTLKSRRANFERVR</sequence>
<evidence type="ECO:0000313" key="2">
    <source>
        <dbReference type="EMBL" id="MFD2205515.1"/>
    </source>
</evidence>
<evidence type="ECO:0000313" key="3">
    <source>
        <dbReference type="Proteomes" id="UP001597294"/>
    </source>
</evidence>
<feature type="region of interest" description="Disordered" evidence="1">
    <location>
        <begin position="1"/>
        <end position="112"/>
    </location>
</feature>
<proteinExistence type="predicted"/>
<feature type="compositionally biased region" description="Polar residues" evidence="1">
    <location>
        <begin position="64"/>
        <end position="79"/>
    </location>
</feature>
<protein>
    <submittedName>
        <fullName evidence="2">Uncharacterized protein</fullName>
    </submittedName>
</protein>
<name>A0ABW5BJD1_9PROT</name>
<gene>
    <name evidence="2" type="ORF">ACFSKO_07840</name>
</gene>
<organism evidence="2 3">
    <name type="scientific">Kiloniella antarctica</name>
    <dbReference type="NCBI Taxonomy" id="1550907"/>
    <lineage>
        <taxon>Bacteria</taxon>
        <taxon>Pseudomonadati</taxon>
        <taxon>Pseudomonadota</taxon>
        <taxon>Alphaproteobacteria</taxon>
        <taxon>Rhodospirillales</taxon>
        <taxon>Kiloniellaceae</taxon>
        <taxon>Kiloniella</taxon>
    </lineage>
</organism>
<feature type="compositionally biased region" description="Basic residues" evidence="1">
    <location>
        <begin position="29"/>
        <end position="42"/>
    </location>
</feature>
<comment type="caution">
    <text evidence="2">The sequence shown here is derived from an EMBL/GenBank/DDBJ whole genome shotgun (WGS) entry which is preliminary data.</text>
</comment>
<dbReference type="Proteomes" id="UP001597294">
    <property type="component" value="Unassembled WGS sequence"/>
</dbReference>
<accession>A0ABW5BJD1</accession>
<dbReference type="RefSeq" id="WP_380250200.1">
    <property type="nucleotide sequence ID" value="NZ_JBHUII010000004.1"/>
</dbReference>
<feature type="compositionally biased region" description="Basic and acidic residues" evidence="1">
    <location>
        <begin position="13"/>
        <end position="26"/>
    </location>
</feature>
<feature type="compositionally biased region" description="Polar residues" evidence="1">
    <location>
        <begin position="43"/>
        <end position="56"/>
    </location>
</feature>
<keyword evidence="3" id="KW-1185">Reference proteome</keyword>
<feature type="compositionally biased region" description="Basic and acidic residues" evidence="1">
    <location>
        <begin position="310"/>
        <end position="324"/>
    </location>
</feature>
<feature type="region of interest" description="Disordered" evidence="1">
    <location>
        <begin position="307"/>
        <end position="327"/>
    </location>
</feature>